<organism evidence="1 2">
    <name type="scientific">Stylosanthes scabra</name>
    <dbReference type="NCBI Taxonomy" id="79078"/>
    <lineage>
        <taxon>Eukaryota</taxon>
        <taxon>Viridiplantae</taxon>
        <taxon>Streptophyta</taxon>
        <taxon>Embryophyta</taxon>
        <taxon>Tracheophyta</taxon>
        <taxon>Spermatophyta</taxon>
        <taxon>Magnoliopsida</taxon>
        <taxon>eudicotyledons</taxon>
        <taxon>Gunneridae</taxon>
        <taxon>Pentapetalae</taxon>
        <taxon>rosids</taxon>
        <taxon>fabids</taxon>
        <taxon>Fabales</taxon>
        <taxon>Fabaceae</taxon>
        <taxon>Papilionoideae</taxon>
        <taxon>50 kb inversion clade</taxon>
        <taxon>dalbergioids sensu lato</taxon>
        <taxon>Dalbergieae</taxon>
        <taxon>Pterocarpus clade</taxon>
        <taxon>Stylosanthes</taxon>
    </lineage>
</organism>
<proteinExistence type="predicted"/>
<evidence type="ECO:0008006" key="3">
    <source>
        <dbReference type="Google" id="ProtNLM"/>
    </source>
</evidence>
<name>A0ABU6RXW3_9FABA</name>
<reference evidence="1 2" key="1">
    <citation type="journal article" date="2023" name="Plants (Basel)">
        <title>Bridging the Gap: Combining Genomics and Transcriptomics Approaches to Understand Stylosanthes scabra, an Orphan Legume from the Brazilian Caatinga.</title>
        <authorList>
            <person name="Ferreira-Neto J.R.C."/>
            <person name="da Silva M.D."/>
            <person name="Binneck E."/>
            <person name="de Melo N.F."/>
            <person name="da Silva R.H."/>
            <person name="de Melo A.L.T.M."/>
            <person name="Pandolfi V."/>
            <person name="Bustamante F.O."/>
            <person name="Brasileiro-Vidal A.C."/>
            <person name="Benko-Iseppon A.M."/>
        </authorList>
    </citation>
    <scope>NUCLEOTIDE SEQUENCE [LARGE SCALE GENOMIC DNA]</scope>
    <source>
        <tissue evidence="1">Leaves</tissue>
    </source>
</reference>
<evidence type="ECO:0000313" key="1">
    <source>
        <dbReference type="EMBL" id="MED6128774.1"/>
    </source>
</evidence>
<protein>
    <recommendedName>
        <fullName evidence="3">Secreted protein</fullName>
    </recommendedName>
</protein>
<dbReference type="Proteomes" id="UP001341840">
    <property type="component" value="Unassembled WGS sequence"/>
</dbReference>
<comment type="caution">
    <text evidence="1">The sequence shown here is derived from an EMBL/GenBank/DDBJ whole genome shotgun (WGS) entry which is preliminary data.</text>
</comment>
<accession>A0ABU6RXW3</accession>
<evidence type="ECO:0000313" key="2">
    <source>
        <dbReference type="Proteomes" id="UP001341840"/>
    </source>
</evidence>
<keyword evidence="2" id="KW-1185">Reference proteome</keyword>
<sequence length="134" mass="15190">MMRFTGRASLCSLTLTIANRVRGFSTTSPRRSYSFALHRNSSISFPRPIARRTTSLHRNRRILRPHGLSHITSPPLAITHRHRSPSTTARRTSSFAHRHSSLRGIVVRPPAAHHPISTIVRRTRAIGTRLLVMF</sequence>
<gene>
    <name evidence="1" type="ORF">PIB30_101218</name>
</gene>
<dbReference type="EMBL" id="JASCZI010033140">
    <property type="protein sequence ID" value="MED6128774.1"/>
    <property type="molecule type" value="Genomic_DNA"/>
</dbReference>